<organism evidence="2 3">
    <name type="scientific">Bifidobacterium crudilactis</name>
    <dbReference type="NCBI Taxonomy" id="327277"/>
    <lineage>
        <taxon>Bacteria</taxon>
        <taxon>Bacillati</taxon>
        <taxon>Actinomycetota</taxon>
        <taxon>Actinomycetes</taxon>
        <taxon>Bifidobacteriales</taxon>
        <taxon>Bifidobacteriaceae</taxon>
        <taxon>Bifidobacterium</taxon>
    </lineage>
</organism>
<sequence length="174" mass="19136">MDMMHQSSQDRGRHSLQGWLIGVLKALILLLQCVGLVAQLWVLPALSGEYAIREPEHAYLRVPYLTVAVLIIVCFEIALVALWRLLSKVGRGSVFSDASFHWVDVIIWAAVTATVFTGGLLLHAAFFANVGPMGLLLALLVFMVVEVAFILLLVVMRGLLVTATNQRDELEAVI</sequence>
<evidence type="ECO:0000313" key="3">
    <source>
        <dbReference type="Proteomes" id="UP000767327"/>
    </source>
</evidence>
<feature type="transmembrane region" description="Helical" evidence="1">
    <location>
        <begin position="105"/>
        <end position="128"/>
    </location>
</feature>
<dbReference type="EMBL" id="JAAXZR010000009">
    <property type="protein sequence ID" value="NLT79125.1"/>
    <property type="molecule type" value="Genomic_DNA"/>
</dbReference>
<dbReference type="InterPro" id="IPR021354">
    <property type="entry name" value="DUF2975"/>
</dbReference>
<dbReference type="Proteomes" id="UP000767327">
    <property type="component" value="Unassembled WGS sequence"/>
</dbReference>
<reference evidence="2" key="1">
    <citation type="journal article" date="2020" name="Biotechnol. Biofuels">
        <title>New insights from the biogas microbiome by comprehensive genome-resolved metagenomics of nearly 1600 species originating from multiple anaerobic digesters.</title>
        <authorList>
            <person name="Campanaro S."/>
            <person name="Treu L."/>
            <person name="Rodriguez-R L.M."/>
            <person name="Kovalovszki A."/>
            <person name="Ziels R.M."/>
            <person name="Maus I."/>
            <person name="Zhu X."/>
            <person name="Kougias P.G."/>
            <person name="Basile A."/>
            <person name="Luo G."/>
            <person name="Schluter A."/>
            <person name="Konstantinidis K.T."/>
            <person name="Angelidaki I."/>
        </authorList>
    </citation>
    <scope>NUCLEOTIDE SEQUENCE</scope>
    <source>
        <strain evidence="2">AS01afH2WH_6</strain>
    </source>
</reference>
<protein>
    <submittedName>
        <fullName evidence="2">DUF2975 domain-containing protein</fullName>
    </submittedName>
</protein>
<dbReference type="AlphaFoldDB" id="A0A971CXX7"/>
<evidence type="ECO:0000313" key="2">
    <source>
        <dbReference type="EMBL" id="NLT79125.1"/>
    </source>
</evidence>
<keyword evidence="1" id="KW-0812">Transmembrane</keyword>
<accession>A0A971CXX7</accession>
<reference evidence="2" key="2">
    <citation type="submission" date="2020-01" db="EMBL/GenBank/DDBJ databases">
        <authorList>
            <person name="Campanaro S."/>
        </authorList>
    </citation>
    <scope>NUCLEOTIDE SEQUENCE</scope>
    <source>
        <strain evidence="2">AS01afH2WH_6</strain>
    </source>
</reference>
<name>A0A971CXX7_9BIFI</name>
<dbReference type="Pfam" id="PF11188">
    <property type="entry name" value="DUF2975"/>
    <property type="match status" value="1"/>
</dbReference>
<gene>
    <name evidence="2" type="ORF">GXW98_02410</name>
</gene>
<keyword evidence="1" id="KW-0472">Membrane</keyword>
<evidence type="ECO:0000256" key="1">
    <source>
        <dbReference type="SAM" id="Phobius"/>
    </source>
</evidence>
<feature type="transmembrane region" description="Helical" evidence="1">
    <location>
        <begin position="62"/>
        <end position="85"/>
    </location>
</feature>
<keyword evidence="1" id="KW-1133">Transmembrane helix</keyword>
<comment type="caution">
    <text evidence="2">The sequence shown here is derived from an EMBL/GenBank/DDBJ whole genome shotgun (WGS) entry which is preliminary data.</text>
</comment>
<feature type="transmembrane region" description="Helical" evidence="1">
    <location>
        <begin position="20"/>
        <end position="42"/>
    </location>
</feature>
<dbReference type="RefSeq" id="WP_273172785.1">
    <property type="nucleotide sequence ID" value="NZ_JAAXZR010000009.1"/>
</dbReference>
<proteinExistence type="predicted"/>
<feature type="transmembrane region" description="Helical" evidence="1">
    <location>
        <begin position="134"/>
        <end position="160"/>
    </location>
</feature>